<evidence type="ECO:0000256" key="1">
    <source>
        <dbReference type="ARBA" id="ARBA00022448"/>
    </source>
</evidence>
<keyword evidence="1" id="KW-0813">Transport</keyword>
<evidence type="ECO:0000256" key="4">
    <source>
        <dbReference type="SAM" id="Phobius"/>
    </source>
</evidence>
<protein>
    <submittedName>
        <fullName evidence="6">NADH dehydrogenase 5</fullName>
    </submittedName>
</protein>
<feature type="non-terminal residue" evidence="6">
    <location>
        <position position="1"/>
    </location>
</feature>
<keyword evidence="6" id="KW-0496">Mitochondrion</keyword>
<sequence>MMLELSIMGGMGYFVFLVVYFSTMLTMMYSIRLIYYSFLMNYKFMSVCNFSESKIMNFSMMMMMIWSIIGGGMMNYIFYEKFDIIVLMVPMKMLLFVLMLVSLLSLVVTLKLNVNYKVFLMSMYFFNLYMYMFNKNVLGFTKFYYIKFNEGWLEFTLKDTSLYMFIWKTLNKQMYNYVTDFMVLLVFLALLFN</sequence>
<feature type="transmembrane region" description="Helical" evidence="4">
    <location>
        <begin position="114"/>
        <end position="133"/>
    </location>
</feature>
<dbReference type="Pfam" id="PF06455">
    <property type="entry name" value="NADH5_C"/>
    <property type="match status" value="1"/>
</dbReference>
<organism evidence="6">
    <name type="scientific">Aclista sp. M227</name>
    <dbReference type="NCBI Taxonomy" id="161175"/>
    <lineage>
        <taxon>Eukaryota</taxon>
        <taxon>Metazoa</taxon>
        <taxon>Ecdysozoa</taxon>
        <taxon>Arthropoda</taxon>
        <taxon>Hexapoda</taxon>
        <taxon>Insecta</taxon>
        <taxon>Pterygota</taxon>
        <taxon>Neoptera</taxon>
        <taxon>Endopterygota</taxon>
        <taxon>Hymenoptera</taxon>
        <taxon>Apocrita</taxon>
        <taxon>Proctotrupomorpha</taxon>
        <taxon>Diaprioidea</taxon>
        <taxon>Diapriidae</taxon>
        <taxon>Belytinae</taxon>
        <taxon>Aclista</taxon>
    </lineage>
</organism>
<accession>Q85KH7</accession>
<dbReference type="InterPro" id="IPR010934">
    <property type="entry name" value="NADH_DH_su5_C"/>
</dbReference>
<keyword evidence="4" id="KW-1133">Transmembrane helix</keyword>
<feature type="transmembrane region" description="Helical" evidence="4">
    <location>
        <begin position="12"/>
        <end position="35"/>
    </location>
</feature>
<keyword evidence="2" id="KW-1278">Translocase</keyword>
<feature type="transmembrane region" description="Helical" evidence="4">
    <location>
        <begin position="174"/>
        <end position="192"/>
    </location>
</feature>
<evidence type="ECO:0000256" key="3">
    <source>
        <dbReference type="ARBA" id="ARBA00023027"/>
    </source>
</evidence>
<keyword evidence="4" id="KW-0812">Transmembrane</keyword>
<feature type="domain" description="NADH dehydrogenase subunit 5 C-terminal" evidence="5">
    <location>
        <begin position="29"/>
        <end position="187"/>
    </location>
</feature>
<name>Q85KH7_9HYME</name>
<evidence type="ECO:0000256" key="2">
    <source>
        <dbReference type="ARBA" id="ARBA00022967"/>
    </source>
</evidence>
<feature type="transmembrane region" description="Helical" evidence="4">
    <location>
        <begin position="55"/>
        <end position="78"/>
    </location>
</feature>
<geneLocation type="mitochondrion" evidence="6"/>
<dbReference type="EMBL" id="AF489471">
    <property type="protein sequence ID" value="AAO49099.1"/>
    <property type="molecule type" value="Genomic_DNA"/>
</dbReference>
<evidence type="ECO:0000259" key="5">
    <source>
        <dbReference type="Pfam" id="PF06455"/>
    </source>
</evidence>
<reference evidence="6" key="1">
    <citation type="journal article" date="2003" name="J. Mol. Evol.">
        <title>Frequent mitochondrial gene rearrangements at the hymenopteran nad3-nad5 junction.</title>
        <authorList>
            <person name="Dowton M."/>
            <person name="Castro L.R."/>
            <person name="Campbell S.L."/>
            <person name="Bargon S.D."/>
            <person name="Austin A.D."/>
        </authorList>
    </citation>
    <scope>NUCLEOTIDE SEQUENCE</scope>
    <source>
        <strain evidence="6">M227</strain>
    </source>
</reference>
<keyword evidence="4" id="KW-0472">Membrane</keyword>
<feature type="transmembrane region" description="Helical" evidence="4">
    <location>
        <begin position="85"/>
        <end position="108"/>
    </location>
</feature>
<keyword evidence="3" id="KW-0520">NAD</keyword>
<evidence type="ECO:0000313" key="6">
    <source>
        <dbReference type="EMBL" id="AAO49099.1"/>
    </source>
</evidence>
<dbReference type="AlphaFoldDB" id="Q85KH7"/>
<proteinExistence type="predicted"/>